<feature type="chain" id="PRO_5034332622" evidence="1">
    <location>
        <begin position="19"/>
        <end position="147"/>
    </location>
</feature>
<comment type="caution">
    <text evidence="2">The sequence shown here is derived from an EMBL/GenBank/DDBJ whole genome shotgun (WGS) entry which is preliminary data.</text>
</comment>
<dbReference type="Proteomes" id="UP000447873">
    <property type="component" value="Unassembled WGS sequence"/>
</dbReference>
<feature type="signal peptide" evidence="1">
    <location>
        <begin position="1"/>
        <end position="18"/>
    </location>
</feature>
<keyword evidence="1" id="KW-0732">Signal</keyword>
<reference evidence="2 3" key="1">
    <citation type="submission" date="2018-12" db="EMBL/GenBank/DDBJ databases">
        <title>Venturia inaequalis Genome Resource.</title>
        <authorList>
            <person name="Lichtner F.J."/>
        </authorList>
    </citation>
    <scope>NUCLEOTIDE SEQUENCE [LARGE SCALE GENOMIC DNA]</scope>
    <source>
        <strain evidence="2 3">120213</strain>
    </source>
</reference>
<dbReference type="EMBL" id="WNWS01001517">
    <property type="protein sequence ID" value="KAE9961694.1"/>
    <property type="molecule type" value="Genomic_DNA"/>
</dbReference>
<name>A0A8H3U1N4_VENIN</name>
<dbReference type="AlphaFoldDB" id="A0A8H3U1N4"/>
<sequence>MRLTFTLLAASLATSVSANHYTLCCCTKPTYPHELPDPKYYADNPASRNVRKQQPQCNHAATQTIVDAMYGHFAFTTHFWEGKKDDPRYKGPDYIYATAINGDDDLIGQDEMKGWCDKQKAGRYCWTPDFKFGYYYTGANLKNNGIA</sequence>
<organism evidence="2 3">
    <name type="scientific">Venturia inaequalis</name>
    <name type="common">Apple scab fungus</name>
    <dbReference type="NCBI Taxonomy" id="5025"/>
    <lineage>
        <taxon>Eukaryota</taxon>
        <taxon>Fungi</taxon>
        <taxon>Dikarya</taxon>
        <taxon>Ascomycota</taxon>
        <taxon>Pezizomycotina</taxon>
        <taxon>Dothideomycetes</taxon>
        <taxon>Pleosporomycetidae</taxon>
        <taxon>Venturiales</taxon>
        <taxon>Venturiaceae</taxon>
        <taxon>Venturia</taxon>
    </lineage>
</organism>
<proteinExistence type="predicted"/>
<protein>
    <submittedName>
        <fullName evidence="2">Uncharacterized protein</fullName>
    </submittedName>
</protein>
<evidence type="ECO:0000313" key="3">
    <source>
        <dbReference type="Proteomes" id="UP000447873"/>
    </source>
</evidence>
<gene>
    <name evidence="2" type="ORF">EG328_002004</name>
</gene>
<accession>A0A8H3U1N4</accession>
<evidence type="ECO:0000256" key="1">
    <source>
        <dbReference type="SAM" id="SignalP"/>
    </source>
</evidence>
<evidence type="ECO:0000313" key="2">
    <source>
        <dbReference type="EMBL" id="KAE9961694.1"/>
    </source>
</evidence>